<feature type="domain" description="Amino acid transporter transmembrane" evidence="8">
    <location>
        <begin position="52"/>
        <end position="486"/>
    </location>
</feature>
<dbReference type="EMBL" id="CAXHTA020000008">
    <property type="protein sequence ID" value="CAL5223042.1"/>
    <property type="molecule type" value="Genomic_DNA"/>
</dbReference>
<feature type="transmembrane region" description="Helical" evidence="7">
    <location>
        <begin position="402"/>
        <end position="420"/>
    </location>
</feature>
<keyword evidence="4" id="KW-0029">Amino-acid transport</keyword>
<accession>A0ABP1FY38</accession>
<dbReference type="PANTHER" id="PTHR48017">
    <property type="entry name" value="OS05G0424000 PROTEIN-RELATED"/>
    <property type="match status" value="1"/>
</dbReference>
<feature type="transmembrane region" description="Helical" evidence="7">
    <location>
        <begin position="56"/>
        <end position="76"/>
    </location>
</feature>
<evidence type="ECO:0000256" key="5">
    <source>
        <dbReference type="ARBA" id="ARBA00022989"/>
    </source>
</evidence>
<gene>
    <name evidence="9" type="primary">g5497</name>
    <name evidence="9" type="ORF">VP750_LOCUS4701</name>
</gene>
<keyword evidence="10" id="KW-1185">Reference proteome</keyword>
<evidence type="ECO:0000256" key="6">
    <source>
        <dbReference type="ARBA" id="ARBA00023136"/>
    </source>
</evidence>
<keyword evidence="5 7" id="KW-1133">Transmembrane helix</keyword>
<organism evidence="9 10">
    <name type="scientific">Coccomyxa viridis</name>
    <dbReference type="NCBI Taxonomy" id="1274662"/>
    <lineage>
        <taxon>Eukaryota</taxon>
        <taxon>Viridiplantae</taxon>
        <taxon>Chlorophyta</taxon>
        <taxon>core chlorophytes</taxon>
        <taxon>Trebouxiophyceae</taxon>
        <taxon>Trebouxiophyceae incertae sedis</taxon>
        <taxon>Coccomyxaceae</taxon>
        <taxon>Coccomyxa</taxon>
    </lineage>
</organism>
<evidence type="ECO:0000256" key="7">
    <source>
        <dbReference type="SAM" id="Phobius"/>
    </source>
</evidence>
<evidence type="ECO:0000313" key="9">
    <source>
        <dbReference type="EMBL" id="CAL5223042.1"/>
    </source>
</evidence>
<reference evidence="9 10" key="1">
    <citation type="submission" date="2024-06" db="EMBL/GenBank/DDBJ databases">
        <authorList>
            <person name="Kraege A."/>
            <person name="Thomma B."/>
        </authorList>
    </citation>
    <scope>NUCLEOTIDE SEQUENCE [LARGE SCALE GENOMIC DNA]</scope>
</reference>
<evidence type="ECO:0000259" key="8">
    <source>
        <dbReference type="Pfam" id="PF01490"/>
    </source>
</evidence>
<dbReference type="Pfam" id="PF01490">
    <property type="entry name" value="Aa_trans"/>
    <property type="match status" value="1"/>
</dbReference>
<dbReference type="Gene3D" id="1.20.1740.10">
    <property type="entry name" value="Amino acid/polyamine transporter I"/>
    <property type="match status" value="1"/>
</dbReference>
<dbReference type="Proteomes" id="UP001497392">
    <property type="component" value="Unassembled WGS sequence"/>
</dbReference>
<feature type="transmembrane region" description="Helical" evidence="7">
    <location>
        <begin position="298"/>
        <end position="317"/>
    </location>
</feature>
<proteinExistence type="predicted"/>
<feature type="transmembrane region" description="Helical" evidence="7">
    <location>
        <begin position="205"/>
        <end position="229"/>
    </location>
</feature>
<evidence type="ECO:0000256" key="1">
    <source>
        <dbReference type="ARBA" id="ARBA00004370"/>
    </source>
</evidence>
<dbReference type="InterPro" id="IPR013057">
    <property type="entry name" value="AA_transpt_TM"/>
</dbReference>
<sequence>MADAKPVRNGHDAGAFDVEYQMPNKAEPQLDHQGRLRSNLEKYDDDGHVAREGGWVAAYAHIVCAVIGSGVLSLAWSMSWLGWAAGVIVIFLFAWITQFCSFMLIDAYRYPNVDSNDRNYTYMQACTRYLGRPYAIACGIVQYINMFCTGVGYTLTAGVAATAIQKCNCFHKDISDPCIMSQTPFIILFGCLQLVFSQIQDIDRVWIMSVIATIMSFLYATIGLGLSIAKATEHPDGTGTVGGIPIDNDTTWPHDKVWGIFQALGSVAFAYSFSFILLEITDTIKNPGENAKMKRATLLGIITTTFFYACIGFIGYAAFGNKAPGNLISGFGFYEPWWLVDIANAAIFVHLLGAFQVWMQPLYGFIDQWLFTTFPGQAWIQYDLFSAKVPGLGIFRLNPVRLVWRSIMVVIITILALLLGNCFNDIIALLGSIGFAPLTVFFPIQMHIVQKNIKMFSPYWIALQTLSAFCWLITIVAAVGSVAGIIHDTQGFAPFQTAA</sequence>
<protein>
    <submittedName>
        <fullName evidence="9">G5497 protein</fullName>
    </submittedName>
</protein>
<evidence type="ECO:0000313" key="10">
    <source>
        <dbReference type="Proteomes" id="UP001497392"/>
    </source>
</evidence>
<evidence type="ECO:0000256" key="3">
    <source>
        <dbReference type="ARBA" id="ARBA00022692"/>
    </source>
</evidence>
<evidence type="ECO:0000256" key="4">
    <source>
        <dbReference type="ARBA" id="ARBA00022970"/>
    </source>
</evidence>
<feature type="transmembrane region" description="Helical" evidence="7">
    <location>
        <begin position="337"/>
        <end position="358"/>
    </location>
</feature>
<name>A0ABP1FY38_9CHLO</name>
<keyword evidence="3 7" id="KW-0812">Transmembrane</keyword>
<comment type="caution">
    <text evidence="9">The sequence shown here is derived from an EMBL/GenBank/DDBJ whole genome shotgun (WGS) entry which is preliminary data.</text>
</comment>
<comment type="subcellular location">
    <subcellularLocation>
        <location evidence="1">Membrane</location>
    </subcellularLocation>
</comment>
<feature type="transmembrane region" description="Helical" evidence="7">
    <location>
        <begin position="426"/>
        <end position="449"/>
    </location>
</feature>
<feature type="transmembrane region" description="Helical" evidence="7">
    <location>
        <begin position="257"/>
        <end position="278"/>
    </location>
</feature>
<evidence type="ECO:0000256" key="2">
    <source>
        <dbReference type="ARBA" id="ARBA00022448"/>
    </source>
</evidence>
<feature type="transmembrane region" description="Helical" evidence="7">
    <location>
        <begin position="461"/>
        <end position="486"/>
    </location>
</feature>
<keyword evidence="6 7" id="KW-0472">Membrane</keyword>
<keyword evidence="2" id="KW-0813">Transport</keyword>
<feature type="transmembrane region" description="Helical" evidence="7">
    <location>
        <begin position="82"/>
        <end position="105"/>
    </location>
</feature>